<feature type="transmembrane region" description="Helical" evidence="7">
    <location>
        <begin position="191"/>
        <end position="212"/>
    </location>
</feature>
<dbReference type="GO" id="GO:0016020">
    <property type="term" value="C:membrane"/>
    <property type="evidence" value="ECO:0007669"/>
    <property type="project" value="UniProtKB-SubCell"/>
</dbReference>
<dbReference type="InterPro" id="IPR002293">
    <property type="entry name" value="AA/rel_permease1"/>
</dbReference>
<dbReference type="PANTHER" id="PTHR45649:SF25">
    <property type="entry name" value="TRANSPORTER, PUTATIVE (EUROFUNG)-RELATED"/>
    <property type="match status" value="1"/>
</dbReference>
<organism evidence="8 9">
    <name type="scientific">Penicillium argentinense</name>
    <dbReference type="NCBI Taxonomy" id="1131581"/>
    <lineage>
        <taxon>Eukaryota</taxon>
        <taxon>Fungi</taxon>
        <taxon>Dikarya</taxon>
        <taxon>Ascomycota</taxon>
        <taxon>Pezizomycotina</taxon>
        <taxon>Eurotiomycetes</taxon>
        <taxon>Eurotiomycetidae</taxon>
        <taxon>Eurotiales</taxon>
        <taxon>Aspergillaceae</taxon>
        <taxon>Penicillium</taxon>
    </lineage>
</organism>
<keyword evidence="9" id="KW-1185">Reference proteome</keyword>
<dbReference type="OrthoDB" id="3257095at2759"/>
<dbReference type="GeneID" id="81352195"/>
<dbReference type="RefSeq" id="XP_056480440.1">
    <property type="nucleotide sequence ID" value="XM_056613216.1"/>
</dbReference>
<protein>
    <submittedName>
        <fullName evidence="8">Uncharacterized protein</fullName>
    </submittedName>
</protein>
<keyword evidence="5 7" id="KW-0472">Membrane</keyword>
<feature type="transmembrane region" description="Helical" evidence="7">
    <location>
        <begin position="401"/>
        <end position="419"/>
    </location>
</feature>
<feature type="transmembrane region" description="Helical" evidence="7">
    <location>
        <begin position="149"/>
        <end position="170"/>
    </location>
</feature>
<proteinExistence type="predicted"/>
<gene>
    <name evidence="8" type="ORF">N7532_000712</name>
</gene>
<evidence type="ECO:0000256" key="6">
    <source>
        <dbReference type="SAM" id="MobiDB-lite"/>
    </source>
</evidence>
<evidence type="ECO:0000313" key="9">
    <source>
        <dbReference type="Proteomes" id="UP001149074"/>
    </source>
</evidence>
<evidence type="ECO:0000256" key="2">
    <source>
        <dbReference type="ARBA" id="ARBA00022448"/>
    </source>
</evidence>
<comment type="subcellular location">
    <subcellularLocation>
        <location evidence="1">Membrane</location>
        <topology evidence="1">Multi-pass membrane protein</topology>
    </subcellularLocation>
</comment>
<feature type="region of interest" description="Disordered" evidence="6">
    <location>
        <begin position="36"/>
        <end position="56"/>
    </location>
</feature>
<dbReference type="PANTHER" id="PTHR45649">
    <property type="entry name" value="AMINO-ACID PERMEASE BAT1"/>
    <property type="match status" value="1"/>
</dbReference>
<feature type="transmembrane region" description="Helical" evidence="7">
    <location>
        <begin position="305"/>
        <end position="326"/>
    </location>
</feature>
<dbReference type="GO" id="GO:0022857">
    <property type="term" value="F:transmembrane transporter activity"/>
    <property type="evidence" value="ECO:0007669"/>
    <property type="project" value="InterPro"/>
</dbReference>
<dbReference type="Proteomes" id="UP001149074">
    <property type="component" value="Unassembled WGS sequence"/>
</dbReference>
<feature type="transmembrane region" description="Helical" evidence="7">
    <location>
        <begin position="346"/>
        <end position="373"/>
    </location>
</feature>
<dbReference type="EMBL" id="JAPQKI010000001">
    <property type="protein sequence ID" value="KAJ5112667.1"/>
    <property type="molecule type" value="Genomic_DNA"/>
</dbReference>
<comment type="caution">
    <text evidence="8">The sequence shown here is derived from an EMBL/GenBank/DDBJ whole genome shotgun (WGS) entry which is preliminary data.</text>
</comment>
<feature type="transmembrane region" description="Helical" evidence="7">
    <location>
        <begin position="89"/>
        <end position="106"/>
    </location>
</feature>
<dbReference type="Pfam" id="PF13520">
    <property type="entry name" value="AA_permease_2"/>
    <property type="match status" value="1"/>
</dbReference>
<dbReference type="AlphaFoldDB" id="A0A9W9KP39"/>
<evidence type="ECO:0000256" key="1">
    <source>
        <dbReference type="ARBA" id="ARBA00004141"/>
    </source>
</evidence>
<feature type="transmembrane region" description="Helical" evidence="7">
    <location>
        <begin position="218"/>
        <end position="237"/>
    </location>
</feature>
<evidence type="ECO:0000313" key="8">
    <source>
        <dbReference type="EMBL" id="KAJ5112667.1"/>
    </source>
</evidence>
<reference evidence="8" key="2">
    <citation type="journal article" date="2023" name="IMA Fungus">
        <title>Comparative genomic study of the Penicillium genus elucidates a diverse pangenome and 15 lateral gene transfer events.</title>
        <authorList>
            <person name="Petersen C."/>
            <person name="Sorensen T."/>
            <person name="Nielsen M.R."/>
            <person name="Sondergaard T.E."/>
            <person name="Sorensen J.L."/>
            <person name="Fitzpatrick D.A."/>
            <person name="Frisvad J.C."/>
            <person name="Nielsen K.L."/>
        </authorList>
    </citation>
    <scope>NUCLEOTIDE SEQUENCE</scope>
    <source>
        <strain evidence="8">IBT 30761</strain>
    </source>
</reference>
<keyword evidence="3 7" id="KW-0812">Transmembrane</keyword>
<feature type="transmembrane region" description="Helical" evidence="7">
    <location>
        <begin position="520"/>
        <end position="540"/>
    </location>
</feature>
<dbReference type="Gene3D" id="1.20.1740.10">
    <property type="entry name" value="Amino acid/polyamine transporter I"/>
    <property type="match status" value="1"/>
</dbReference>
<evidence type="ECO:0000256" key="7">
    <source>
        <dbReference type="SAM" id="Phobius"/>
    </source>
</evidence>
<sequence>MARVIYNSTPPLSTVPSLIIQPRYISCSSELSRFDPPHTMSMRALSDSSTRDKEKNASLEHNETLNLAEGGHDDIQLQRLGKKPVLKRNWGILSVVGLACTILGTWEGLLAGGPAGAVYGYIFSYPIKDRNRNTNLGCFAGHPLLADSITGWLSVVGWQAAFASGAFLFGTQVQGASALAHEAYDPKAYQGTLLMWAFLCIVLITNMVGGKFLPRLESGLLCFHIVGLFGIIIPLLVRAEHKSKEQVFKEFLNGGEFPTQGLSWFVGLSGAAFAFAGGDASVHSQLAEECSNAEIAIPRAMMLTVVINGCLGFGMLLTMLFCSGNIQDALASRSGYPFMEIFVQGTHSMGGALAMTSVYLFAAGCSIFGMLAATSRQFWSFSRDKGVPGWKLWSRVNSRHLPLYSTVLTVIVSALLGLINLGSKLALEDILSMAVSGLYSSYLIVAILLLYRRCKGDIYRYGDGDGMQINVPGARLVWGPFHVPGIAGIILNGYTVMYMTIVVFFSFWPSAMRPEVDSMNYSVVGTCGVVALAVLYYVVCARHSYQGPIMEVQT</sequence>
<evidence type="ECO:0000256" key="3">
    <source>
        <dbReference type="ARBA" id="ARBA00022692"/>
    </source>
</evidence>
<feature type="transmembrane region" description="Helical" evidence="7">
    <location>
        <begin position="431"/>
        <end position="451"/>
    </location>
</feature>
<keyword evidence="4 7" id="KW-1133">Transmembrane helix</keyword>
<evidence type="ECO:0000256" key="4">
    <source>
        <dbReference type="ARBA" id="ARBA00022989"/>
    </source>
</evidence>
<keyword evidence="2" id="KW-0813">Transport</keyword>
<accession>A0A9W9KP39</accession>
<feature type="transmembrane region" description="Helical" evidence="7">
    <location>
        <begin position="485"/>
        <end position="508"/>
    </location>
</feature>
<reference evidence="8" key="1">
    <citation type="submission" date="2022-11" db="EMBL/GenBank/DDBJ databases">
        <authorList>
            <person name="Petersen C."/>
        </authorList>
    </citation>
    <scope>NUCLEOTIDE SEQUENCE</scope>
    <source>
        <strain evidence="8">IBT 30761</strain>
    </source>
</reference>
<name>A0A9W9KP39_9EURO</name>
<evidence type="ECO:0000256" key="5">
    <source>
        <dbReference type="ARBA" id="ARBA00023136"/>
    </source>
</evidence>